<feature type="transmembrane region" description="Helical" evidence="10">
    <location>
        <begin position="189"/>
        <end position="210"/>
    </location>
</feature>
<feature type="transmembrane region" description="Helical" evidence="10">
    <location>
        <begin position="135"/>
        <end position="162"/>
    </location>
</feature>
<dbReference type="InParanoid" id="A0A6P3ZCG6"/>
<dbReference type="PANTHER" id="PTHR36488">
    <property type="entry name" value="CASP-LIKE PROTEIN 1U1"/>
    <property type="match status" value="1"/>
</dbReference>
<feature type="domain" description="Casparian strip membrane protein" evidence="11">
    <location>
        <begin position="50"/>
        <end position="197"/>
    </location>
</feature>
<dbReference type="RefSeq" id="XP_015872545.2">
    <property type="nucleotide sequence ID" value="XM_016017059.3"/>
</dbReference>
<keyword evidence="4 10" id="KW-1003">Cell membrane</keyword>
<feature type="transmembrane region" description="Helical" evidence="10">
    <location>
        <begin position="100"/>
        <end position="123"/>
    </location>
</feature>
<keyword evidence="12" id="KW-1185">Reference proteome</keyword>
<dbReference type="Pfam" id="PF04535">
    <property type="entry name" value="CASP_dom"/>
    <property type="match status" value="1"/>
</dbReference>
<comment type="subcellular location">
    <subcellularLocation>
        <location evidence="1 10">Cell membrane</location>
        <topology evidence="1 10">Multi-pass membrane protein</topology>
    </subcellularLocation>
</comment>
<evidence type="ECO:0000259" key="11">
    <source>
        <dbReference type="Pfam" id="PF04535"/>
    </source>
</evidence>
<evidence type="ECO:0000256" key="8">
    <source>
        <dbReference type="ARBA" id="ARBA00023316"/>
    </source>
</evidence>
<evidence type="ECO:0000256" key="2">
    <source>
        <dbReference type="ARBA" id="ARBA00007651"/>
    </source>
</evidence>
<dbReference type="GO" id="GO:0005886">
    <property type="term" value="C:plasma membrane"/>
    <property type="evidence" value="ECO:0007669"/>
    <property type="project" value="UniProtKB-SubCell"/>
</dbReference>
<keyword evidence="7 10" id="KW-0472">Membrane</keyword>
<keyword evidence="8" id="KW-0961">Cell wall biogenesis/degradation</keyword>
<dbReference type="Proteomes" id="UP001652623">
    <property type="component" value="Chromosome 10"/>
</dbReference>
<accession>A0A6P3ZCG6</accession>
<keyword evidence="5 10" id="KW-0812">Transmembrane</keyword>
<evidence type="ECO:0000256" key="4">
    <source>
        <dbReference type="ARBA" id="ARBA00022475"/>
    </source>
</evidence>
<gene>
    <name evidence="13" type="primary">LOC107409630</name>
</gene>
<evidence type="ECO:0000256" key="7">
    <source>
        <dbReference type="ARBA" id="ARBA00023136"/>
    </source>
</evidence>
<dbReference type="InterPro" id="IPR044173">
    <property type="entry name" value="CASPL"/>
</dbReference>
<feature type="transmembrane region" description="Helical" evidence="10">
    <location>
        <begin position="57"/>
        <end position="76"/>
    </location>
</feature>
<dbReference type="InterPro" id="IPR006702">
    <property type="entry name" value="CASP_dom"/>
</dbReference>
<sequence>MESKQISDETVLIPKTNSKGKAVVDGDAHGSPPVVTTAKTITPQGGRWKKGLAILDFILRLCAASAAFAATAIMGYDEQILPFFTQFLQFHAEYNDVPTFTYFIIANGIAGGYLVLFLPFSIVCIVRPHAIGPRLLLAVLDTVMIALIISAAAAATAILYLAHNGNADANWIAICQQFSDFCGTASAGVVASFIASVILIFMVMNSALALKRS</sequence>
<dbReference type="PANTHER" id="PTHR36488:SF11">
    <property type="entry name" value="CASP-LIKE PROTEIN"/>
    <property type="match status" value="1"/>
</dbReference>
<comment type="subunit">
    <text evidence="3 10">Homodimer and heterodimers.</text>
</comment>
<evidence type="ECO:0000256" key="10">
    <source>
        <dbReference type="RuleBase" id="RU361233"/>
    </source>
</evidence>
<dbReference type="AlphaFoldDB" id="A0A6P3ZCG6"/>
<dbReference type="GO" id="GO:0071555">
    <property type="term" value="P:cell wall organization"/>
    <property type="evidence" value="ECO:0007669"/>
    <property type="project" value="UniProtKB-KW"/>
</dbReference>
<reference evidence="13" key="1">
    <citation type="submission" date="2025-08" db="UniProtKB">
        <authorList>
            <consortium name="RefSeq"/>
        </authorList>
    </citation>
    <scope>IDENTIFICATION</scope>
    <source>
        <tissue evidence="13">Seedling</tissue>
    </source>
</reference>
<evidence type="ECO:0000256" key="9">
    <source>
        <dbReference type="ARBA" id="ARBA00025302"/>
    </source>
</evidence>
<dbReference type="NCBIfam" id="TIGR01569">
    <property type="entry name" value="A_tha_TIGR01569"/>
    <property type="match status" value="1"/>
</dbReference>
<evidence type="ECO:0000256" key="5">
    <source>
        <dbReference type="ARBA" id="ARBA00022692"/>
    </source>
</evidence>
<dbReference type="InterPro" id="IPR006459">
    <property type="entry name" value="CASP/CASPL"/>
</dbReference>
<keyword evidence="6 10" id="KW-1133">Transmembrane helix</keyword>
<comment type="similarity">
    <text evidence="2 10">Belongs to the Casparian strip membrane proteins (CASP) family.</text>
</comment>
<dbReference type="KEGG" id="zju:107409630"/>
<evidence type="ECO:0000313" key="13">
    <source>
        <dbReference type="RefSeq" id="XP_015872545.2"/>
    </source>
</evidence>
<dbReference type="GeneID" id="107409630"/>
<evidence type="ECO:0000313" key="12">
    <source>
        <dbReference type="Proteomes" id="UP001652623"/>
    </source>
</evidence>
<proteinExistence type="inferred from homology"/>
<name>A0A6P3ZCG6_ZIZJJ</name>
<evidence type="ECO:0000256" key="1">
    <source>
        <dbReference type="ARBA" id="ARBA00004651"/>
    </source>
</evidence>
<evidence type="ECO:0000256" key="3">
    <source>
        <dbReference type="ARBA" id="ARBA00011489"/>
    </source>
</evidence>
<evidence type="ECO:0000256" key="6">
    <source>
        <dbReference type="ARBA" id="ARBA00022989"/>
    </source>
</evidence>
<comment type="function">
    <text evidence="9">Regulates membrane-cell wall junctions and localized cell wall deposition. Required for establishment of the Casparian strip membrane domain (CSD) and the subsequent formation of Casparian strips, a cell wall modification of the root endodermis that determines an apoplastic barrier between the intraorganismal apoplasm and the extraorganismal apoplasm and prevents lateral diffusion.</text>
</comment>
<organism evidence="12 13">
    <name type="scientific">Ziziphus jujuba</name>
    <name type="common">Chinese jujube</name>
    <name type="synonym">Ziziphus sativa</name>
    <dbReference type="NCBI Taxonomy" id="326968"/>
    <lineage>
        <taxon>Eukaryota</taxon>
        <taxon>Viridiplantae</taxon>
        <taxon>Streptophyta</taxon>
        <taxon>Embryophyta</taxon>
        <taxon>Tracheophyta</taxon>
        <taxon>Spermatophyta</taxon>
        <taxon>Magnoliopsida</taxon>
        <taxon>eudicotyledons</taxon>
        <taxon>Gunneridae</taxon>
        <taxon>Pentapetalae</taxon>
        <taxon>rosids</taxon>
        <taxon>fabids</taxon>
        <taxon>Rosales</taxon>
        <taxon>Rhamnaceae</taxon>
        <taxon>Paliureae</taxon>
        <taxon>Ziziphus</taxon>
    </lineage>
</organism>
<protein>
    <recommendedName>
        <fullName evidence="10">CASP-like protein</fullName>
    </recommendedName>
</protein>